<evidence type="ECO:0000313" key="1">
    <source>
        <dbReference type="EMBL" id="BAD80129.1"/>
    </source>
</evidence>
<organism evidence="1 2">
    <name type="scientific">Synechococcus sp. (strain ATCC 27144 / PCC 6301 / SAUG 1402/1)</name>
    <name type="common">Anacystis nidulans</name>
    <dbReference type="NCBI Taxonomy" id="269084"/>
    <lineage>
        <taxon>Bacteria</taxon>
        <taxon>Bacillati</taxon>
        <taxon>Cyanobacteriota</taxon>
        <taxon>Cyanophyceae</taxon>
        <taxon>Synechococcales</taxon>
        <taxon>Synechococcaceae</taxon>
        <taxon>Synechococcus</taxon>
    </lineage>
</organism>
<dbReference type="InterPro" id="IPR035437">
    <property type="entry name" value="SNase_OB-fold_sf"/>
</dbReference>
<evidence type="ECO:0008006" key="3">
    <source>
        <dbReference type="Google" id="ProtNLM"/>
    </source>
</evidence>
<reference evidence="1 2" key="1">
    <citation type="journal article" date="2007" name="Photosyn. Res.">
        <title>Complete nucleotide sequence of the freshwater unicellular cyanobacterium Synechococcus elongatus PCC 6301 chromosome: gene content and organization.</title>
        <authorList>
            <person name="Sugita C."/>
            <person name="Ogata K."/>
            <person name="Shikata M."/>
            <person name="Jikuya H."/>
            <person name="Takano J."/>
            <person name="Furumichi M."/>
            <person name="Kanehisa M."/>
            <person name="Omata T."/>
            <person name="Sugiura M."/>
            <person name="Sugita M."/>
        </authorList>
    </citation>
    <scope>NUCLEOTIDE SEQUENCE [LARGE SCALE GENOMIC DNA]</scope>
    <source>
        <strain evidence="2">ATCC 27144 / PCC 6301 / SAUG 1402/1</strain>
    </source>
</reference>
<dbReference type="Proteomes" id="UP000001175">
    <property type="component" value="Chromosome"/>
</dbReference>
<dbReference type="AlphaFoldDB" id="A0A0H3K419"/>
<protein>
    <recommendedName>
        <fullName evidence="3">Nuclease</fullName>
    </recommendedName>
</protein>
<dbReference type="SUPFAM" id="SSF50199">
    <property type="entry name" value="Staphylococcal nuclease"/>
    <property type="match status" value="1"/>
</dbReference>
<sequence>MIALDRSTAGYQWAIAAMKAVMAQIRMCLLQSLANHSAVFMFRFCLCLLLLLGLIFPRPAAAAEVLSVREGGLLRIGDSNRSYTVQIDCVQPIAGQEVALRDRLQTLLPRRTRVNLRPNGLDSAGRVVATVYRLPDGLDIGVKLQEEQLATLSEQCASATVSQG</sequence>
<dbReference type="EMBL" id="AP008231">
    <property type="protein sequence ID" value="BAD80129.1"/>
    <property type="molecule type" value="Genomic_DNA"/>
</dbReference>
<name>A0A0H3K419_SYNP6</name>
<proteinExistence type="predicted"/>
<accession>A0A0H3K419</accession>
<dbReference type="KEGG" id="syc:syc1939_d"/>
<evidence type="ECO:0000313" key="2">
    <source>
        <dbReference type="Proteomes" id="UP000001175"/>
    </source>
</evidence>
<gene>
    <name evidence="1" type="ordered locus">syc1939_d</name>
</gene>
<dbReference type="eggNOG" id="ENOG50343A7">
    <property type="taxonomic scope" value="Bacteria"/>
</dbReference>